<keyword evidence="3" id="KW-1003">Cell membrane</keyword>
<dbReference type="InterPro" id="IPR045275">
    <property type="entry name" value="MscS_archaea/bacteria_type"/>
</dbReference>
<comment type="similarity">
    <text evidence="2">Belongs to the MscS (TC 1.A.23) family.</text>
</comment>
<evidence type="ECO:0000256" key="4">
    <source>
        <dbReference type="ARBA" id="ARBA00022692"/>
    </source>
</evidence>
<dbReference type="Gene3D" id="3.30.70.100">
    <property type="match status" value="1"/>
</dbReference>
<dbReference type="Gene3D" id="1.10.287.1260">
    <property type="match status" value="1"/>
</dbReference>
<evidence type="ECO:0000313" key="11">
    <source>
        <dbReference type="EMBL" id="MFC4097066.1"/>
    </source>
</evidence>
<feature type="transmembrane region" description="Helical" evidence="7">
    <location>
        <begin position="69"/>
        <end position="89"/>
    </location>
</feature>
<evidence type="ECO:0000256" key="3">
    <source>
        <dbReference type="ARBA" id="ARBA00022475"/>
    </source>
</evidence>
<reference evidence="12" key="1">
    <citation type="journal article" date="2019" name="Int. J. Syst. Evol. Microbiol.">
        <title>The Global Catalogue of Microorganisms (GCM) 10K type strain sequencing project: providing services to taxonomists for standard genome sequencing and annotation.</title>
        <authorList>
            <consortium name="The Broad Institute Genomics Platform"/>
            <consortium name="The Broad Institute Genome Sequencing Center for Infectious Disease"/>
            <person name="Wu L."/>
            <person name="Ma J."/>
        </authorList>
    </citation>
    <scope>NUCLEOTIDE SEQUENCE [LARGE SCALE GENOMIC DNA]</scope>
    <source>
        <strain evidence="12">CECT 7477</strain>
    </source>
</reference>
<comment type="subcellular location">
    <subcellularLocation>
        <location evidence="1">Cell membrane</location>
        <topology evidence="1">Multi-pass membrane protein</topology>
    </subcellularLocation>
</comment>
<dbReference type="Proteomes" id="UP001595814">
    <property type="component" value="Unassembled WGS sequence"/>
</dbReference>
<dbReference type="InterPro" id="IPR049142">
    <property type="entry name" value="MS_channel_1st"/>
</dbReference>
<dbReference type="InterPro" id="IPR049278">
    <property type="entry name" value="MS_channel_C"/>
</dbReference>
<protein>
    <submittedName>
        <fullName evidence="11">Mechanosensitive ion channel family protein</fullName>
    </submittedName>
</protein>
<dbReference type="InterPro" id="IPR011066">
    <property type="entry name" value="MscS_channel_C_sf"/>
</dbReference>
<evidence type="ECO:0000256" key="7">
    <source>
        <dbReference type="SAM" id="Phobius"/>
    </source>
</evidence>
<dbReference type="SUPFAM" id="SSF82689">
    <property type="entry name" value="Mechanosensitive channel protein MscS (YggB), C-terminal domain"/>
    <property type="match status" value="1"/>
</dbReference>
<evidence type="ECO:0000256" key="6">
    <source>
        <dbReference type="ARBA" id="ARBA00023136"/>
    </source>
</evidence>
<evidence type="ECO:0000256" key="5">
    <source>
        <dbReference type="ARBA" id="ARBA00022989"/>
    </source>
</evidence>
<evidence type="ECO:0000256" key="2">
    <source>
        <dbReference type="ARBA" id="ARBA00008017"/>
    </source>
</evidence>
<evidence type="ECO:0000259" key="8">
    <source>
        <dbReference type="Pfam" id="PF00924"/>
    </source>
</evidence>
<feature type="domain" description="Mechanosensitive ion channel MscS C-terminal" evidence="9">
    <location>
        <begin position="192"/>
        <end position="274"/>
    </location>
</feature>
<dbReference type="Pfam" id="PF05552">
    <property type="entry name" value="MS_channel_1st_1"/>
    <property type="match status" value="1"/>
</dbReference>
<evidence type="ECO:0000259" key="10">
    <source>
        <dbReference type="Pfam" id="PF21088"/>
    </source>
</evidence>
<evidence type="ECO:0000256" key="1">
    <source>
        <dbReference type="ARBA" id="ARBA00004651"/>
    </source>
</evidence>
<dbReference type="InterPro" id="IPR010920">
    <property type="entry name" value="LSM_dom_sf"/>
</dbReference>
<dbReference type="SUPFAM" id="SSF82861">
    <property type="entry name" value="Mechanosensitive channel protein MscS (YggB), transmembrane region"/>
    <property type="match status" value="1"/>
</dbReference>
<proteinExistence type="inferred from homology"/>
<dbReference type="Pfam" id="PF21082">
    <property type="entry name" value="MS_channel_3rd"/>
    <property type="match status" value="1"/>
</dbReference>
<evidence type="ECO:0000313" key="12">
    <source>
        <dbReference type="Proteomes" id="UP001595814"/>
    </source>
</evidence>
<gene>
    <name evidence="11" type="ORF">ACFOUT_14345</name>
</gene>
<dbReference type="InterPro" id="IPR008910">
    <property type="entry name" value="MSC_TM_helix"/>
</dbReference>
<sequence>MEEKFSVQDSIGKLWDKLDGWLDAIILKLPNIAMAIVVMIIFYFIARGLRKLFRNILLKRISQVSIQEIISKTVFVTVLLIGFFIALGVLELDKVLTSILAGAGVIGLAVGLALQGTLSNTFGGLLLSFMPNIKINDFIQNGDASGRVEEISLRNIVIRTPENNTVVIPNSNFVDGAFTNYSLTERGKVFVHCGVGYESDLQMVEDLTVRVIKDNFDQNGNEDVEFFFTEFGDSSINFMVRFWADVKTKAQEHAARHKAVKLIKAHFDAEDINIPFPIRTLDFGKNNLTMRTIQNQDTASVN</sequence>
<feature type="domain" description="Mechanosensitive ion channel transmembrane helices 2/3" evidence="10">
    <location>
        <begin position="74"/>
        <end position="115"/>
    </location>
</feature>
<dbReference type="InterPro" id="IPR006685">
    <property type="entry name" value="MscS_channel_2nd"/>
</dbReference>
<keyword evidence="4 7" id="KW-0812">Transmembrane</keyword>
<dbReference type="InterPro" id="IPR023408">
    <property type="entry name" value="MscS_beta-dom_sf"/>
</dbReference>
<evidence type="ECO:0000259" key="9">
    <source>
        <dbReference type="Pfam" id="PF21082"/>
    </source>
</evidence>
<dbReference type="SUPFAM" id="SSF50182">
    <property type="entry name" value="Sm-like ribonucleoproteins"/>
    <property type="match status" value="1"/>
</dbReference>
<keyword evidence="6 7" id="KW-0472">Membrane</keyword>
<dbReference type="PANTHER" id="PTHR30221">
    <property type="entry name" value="SMALL-CONDUCTANCE MECHANOSENSITIVE CHANNEL"/>
    <property type="match status" value="1"/>
</dbReference>
<keyword evidence="12" id="KW-1185">Reference proteome</keyword>
<dbReference type="Gene3D" id="2.30.30.60">
    <property type="match status" value="1"/>
</dbReference>
<feature type="domain" description="Mechanosensitive ion channel MscS" evidence="8">
    <location>
        <begin position="117"/>
        <end position="182"/>
    </location>
</feature>
<dbReference type="InterPro" id="IPR011014">
    <property type="entry name" value="MscS_channel_TM-2"/>
</dbReference>
<dbReference type="EMBL" id="JBHSAW010000010">
    <property type="protein sequence ID" value="MFC4097066.1"/>
    <property type="molecule type" value="Genomic_DNA"/>
</dbReference>
<dbReference type="PANTHER" id="PTHR30221:SF1">
    <property type="entry name" value="SMALL-CONDUCTANCE MECHANOSENSITIVE CHANNEL"/>
    <property type="match status" value="1"/>
</dbReference>
<dbReference type="Pfam" id="PF00924">
    <property type="entry name" value="MS_channel_2nd"/>
    <property type="match status" value="1"/>
</dbReference>
<dbReference type="Pfam" id="PF21088">
    <property type="entry name" value="MS_channel_1st"/>
    <property type="match status" value="1"/>
</dbReference>
<accession>A0ABV8JTE0</accession>
<comment type="caution">
    <text evidence="11">The sequence shown here is derived from an EMBL/GenBank/DDBJ whole genome shotgun (WGS) entry which is preliminary data.</text>
</comment>
<organism evidence="11 12">
    <name type="scientific">Euzebyella saccharophila</name>
    <dbReference type="NCBI Taxonomy" id="679664"/>
    <lineage>
        <taxon>Bacteria</taxon>
        <taxon>Pseudomonadati</taxon>
        <taxon>Bacteroidota</taxon>
        <taxon>Flavobacteriia</taxon>
        <taxon>Flavobacteriales</taxon>
        <taxon>Flavobacteriaceae</taxon>
        <taxon>Euzebyella</taxon>
    </lineage>
</organism>
<feature type="transmembrane region" description="Helical" evidence="7">
    <location>
        <begin position="25"/>
        <end position="49"/>
    </location>
</feature>
<name>A0ABV8JTE0_9FLAO</name>
<dbReference type="RefSeq" id="WP_192461779.1">
    <property type="nucleotide sequence ID" value="NZ_JACYFJ010000002.1"/>
</dbReference>
<keyword evidence="5 7" id="KW-1133">Transmembrane helix</keyword>